<dbReference type="EMBL" id="UHFA01000002">
    <property type="protein sequence ID" value="SUN35381.1"/>
    <property type="molecule type" value="Genomic_DNA"/>
</dbReference>
<dbReference type="NCBIfam" id="TIGR02988">
    <property type="entry name" value="YaaA_near_RecF"/>
    <property type="match status" value="1"/>
</dbReference>
<dbReference type="InterPro" id="IPR036986">
    <property type="entry name" value="S4_RNA-bd_sf"/>
</dbReference>
<protein>
    <submittedName>
        <fullName evidence="3">S4 domain-containing protein YaaA</fullName>
    </submittedName>
</protein>
<sequence>MDYKLFEDYITLQALLKDLRIIASGGAVKSFLAETTVLFNGQDEKRRGKKLRIGDVVELPEKNLTITLVQPSNEEMAQHQEDKAEKERVAALVKKMSQKNTKKQKKPKFKTQRPAQKEGQGKQKSDRRPVRFPGT</sequence>
<reference evidence="3 4" key="1">
    <citation type="submission" date="2018-06" db="EMBL/GenBank/DDBJ databases">
        <authorList>
            <consortium name="Pathogen Informatics"/>
            <person name="Doyle S."/>
        </authorList>
    </citation>
    <scope>NUCLEOTIDE SEQUENCE [LARGE SCALE GENOMIC DNA]</scope>
    <source>
        <strain evidence="4">NCTC 11391</strain>
    </source>
</reference>
<dbReference type="SUPFAM" id="SSF55174">
    <property type="entry name" value="Alpha-L RNA-binding motif"/>
    <property type="match status" value="1"/>
</dbReference>
<feature type="region of interest" description="Disordered" evidence="2">
    <location>
        <begin position="70"/>
        <end position="135"/>
    </location>
</feature>
<dbReference type="AlphaFoldDB" id="A0A380JBI4"/>
<dbReference type="InterPro" id="IPR014330">
    <property type="entry name" value="RNA-bd_S4-rel_YaaA"/>
</dbReference>
<dbReference type="OrthoDB" id="9811532at2"/>
<evidence type="ECO:0000256" key="1">
    <source>
        <dbReference type="PROSITE-ProRule" id="PRU00182"/>
    </source>
</evidence>
<feature type="compositionally biased region" description="Basic and acidic residues" evidence="2">
    <location>
        <begin position="76"/>
        <end position="89"/>
    </location>
</feature>
<proteinExistence type="predicted"/>
<gene>
    <name evidence="3" type="ORF">NCTC11391_00361</name>
</gene>
<dbReference type="RefSeq" id="WP_115324829.1">
    <property type="nucleotide sequence ID" value="NZ_UHFA01000002.1"/>
</dbReference>
<dbReference type="Pfam" id="PF13275">
    <property type="entry name" value="S4_2"/>
    <property type="match status" value="1"/>
</dbReference>
<name>A0A380JBI4_STRDO</name>
<feature type="compositionally biased region" description="Basic residues" evidence="2">
    <location>
        <begin position="96"/>
        <end position="111"/>
    </location>
</feature>
<dbReference type="PROSITE" id="PS50889">
    <property type="entry name" value="S4"/>
    <property type="match status" value="1"/>
</dbReference>
<keyword evidence="1" id="KW-0694">RNA-binding</keyword>
<feature type="compositionally biased region" description="Basic and acidic residues" evidence="2">
    <location>
        <begin position="115"/>
        <end position="129"/>
    </location>
</feature>
<evidence type="ECO:0000256" key="2">
    <source>
        <dbReference type="SAM" id="MobiDB-lite"/>
    </source>
</evidence>
<accession>A0A380JBI4</accession>
<evidence type="ECO:0000313" key="3">
    <source>
        <dbReference type="EMBL" id="SUN35381.1"/>
    </source>
</evidence>
<dbReference type="GO" id="GO:0003723">
    <property type="term" value="F:RNA binding"/>
    <property type="evidence" value="ECO:0007669"/>
    <property type="project" value="UniProtKB-KW"/>
</dbReference>
<dbReference type="Proteomes" id="UP000254082">
    <property type="component" value="Unassembled WGS sequence"/>
</dbReference>
<dbReference type="Gene3D" id="3.10.290.10">
    <property type="entry name" value="RNA-binding S4 domain"/>
    <property type="match status" value="1"/>
</dbReference>
<organism evidence="3 4">
    <name type="scientific">Streptococcus downei MFe28</name>
    <dbReference type="NCBI Taxonomy" id="764290"/>
    <lineage>
        <taxon>Bacteria</taxon>
        <taxon>Bacillati</taxon>
        <taxon>Bacillota</taxon>
        <taxon>Bacilli</taxon>
        <taxon>Lactobacillales</taxon>
        <taxon>Streptococcaceae</taxon>
        <taxon>Streptococcus</taxon>
    </lineage>
</organism>
<evidence type="ECO:0000313" key="4">
    <source>
        <dbReference type="Proteomes" id="UP000254082"/>
    </source>
</evidence>
<keyword evidence="4" id="KW-1185">Reference proteome</keyword>